<evidence type="ECO:0000313" key="3">
    <source>
        <dbReference type="EMBL" id="KAF9061061.1"/>
    </source>
</evidence>
<feature type="chain" id="PRO_5040383000" evidence="2">
    <location>
        <begin position="21"/>
        <end position="206"/>
    </location>
</feature>
<comment type="caution">
    <text evidence="3">The sequence shown here is derived from an EMBL/GenBank/DDBJ whole genome shotgun (WGS) entry which is preliminary data.</text>
</comment>
<name>A0A9P5PCZ4_9AGAR</name>
<keyword evidence="2" id="KW-0732">Signal</keyword>
<protein>
    <submittedName>
        <fullName evidence="3">Uncharacterized protein</fullName>
    </submittedName>
</protein>
<organism evidence="3 4">
    <name type="scientific">Rhodocollybia butyracea</name>
    <dbReference type="NCBI Taxonomy" id="206335"/>
    <lineage>
        <taxon>Eukaryota</taxon>
        <taxon>Fungi</taxon>
        <taxon>Dikarya</taxon>
        <taxon>Basidiomycota</taxon>
        <taxon>Agaricomycotina</taxon>
        <taxon>Agaricomycetes</taxon>
        <taxon>Agaricomycetidae</taxon>
        <taxon>Agaricales</taxon>
        <taxon>Marasmiineae</taxon>
        <taxon>Omphalotaceae</taxon>
        <taxon>Rhodocollybia</taxon>
    </lineage>
</organism>
<sequence length="206" mass="22117">MRSALFLLALIASSISCAFSLPMNEGGSGSSSQAHGPPAPPRSPPMSQPHTMSFLTLEGRAVLGGGDDPGTEALLTPMILHIFGTHASVIYQGSMRYYNSGDQQHVRRYFKFVEGTPVHGTGALCTTQNPCFGWAGIGRTYEIEGHLLCSYMAVYHPRPRAPHIVGVGRGENPGDGPIHEFMLNTMAAEFENKFVIPPPIIGQGHT</sequence>
<feature type="signal peptide" evidence="2">
    <location>
        <begin position="1"/>
        <end position="20"/>
    </location>
</feature>
<proteinExistence type="predicted"/>
<keyword evidence="4" id="KW-1185">Reference proteome</keyword>
<feature type="region of interest" description="Disordered" evidence="1">
    <location>
        <begin position="26"/>
        <end position="51"/>
    </location>
</feature>
<dbReference type="PROSITE" id="PS51257">
    <property type="entry name" value="PROKAR_LIPOPROTEIN"/>
    <property type="match status" value="1"/>
</dbReference>
<evidence type="ECO:0000256" key="1">
    <source>
        <dbReference type="SAM" id="MobiDB-lite"/>
    </source>
</evidence>
<evidence type="ECO:0000313" key="4">
    <source>
        <dbReference type="Proteomes" id="UP000772434"/>
    </source>
</evidence>
<evidence type="ECO:0000256" key="2">
    <source>
        <dbReference type="SAM" id="SignalP"/>
    </source>
</evidence>
<dbReference type="Proteomes" id="UP000772434">
    <property type="component" value="Unassembled WGS sequence"/>
</dbReference>
<reference evidence="3" key="1">
    <citation type="submission" date="2020-11" db="EMBL/GenBank/DDBJ databases">
        <authorList>
            <consortium name="DOE Joint Genome Institute"/>
            <person name="Ahrendt S."/>
            <person name="Riley R."/>
            <person name="Andreopoulos W."/>
            <person name="Labutti K."/>
            <person name="Pangilinan J."/>
            <person name="Ruiz-Duenas F.J."/>
            <person name="Barrasa J.M."/>
            <person name="Sanchez-Garcia M."/>
            <person name="Camarero S."/>
            <person name="Miyauchi S."/>
            <person name="Serrano A."/>
            <person name="Linde D."/>
            <person name="Babiker R."/>
            <person name="Drula E."/>
            <person name="Ayuso-Fernandez I."/>
            <person name="Pacheco R."/>
            <person name="Padilla G."/>
            <person name="Ferreira P."/>
            <person name="Barriuso J."/>
            <person name="Kellner H."/>
            <person name="Castanera R."/>
            <person name="Alfaro M."/>
            <person name="Ramirez L."/>
            <person name="Pisabarro A.G."/>
            <person name="Kuo A."/>
            <person name="Tritt A."/>
            <person name="Lipzen A."/>
            <person name="He G."/>
            <person name="Yan M."/>
            <person name="Ng V."/>
            <person name="Cullen D."/>
            <person name="Martin F."/>
            <person name="Rosso M.-N."/>
            <person name="Henrissat B."/>
            <person name="Hibbett D."/>
            <person name="Martinez A.T."/>
            <person name="Grigoriev I.V."/>
        </authorList>
    </citation>
    <scope>NUCLEOTIDE SEQUENCE</scope>
    <source>
        <strain evidence="3">AH 40177</strain>
    </source>
</reference>
<dbReference type="EMBL" id="JADNRY010000216">
    <property type="protein sequence ID" value="KAF9061061.1"/>
    <property type="molecule type" value="Genomic_DNA"/>
</dbReference>
<feature type="compositionally biased region" description="Pro residues" evidence="1">
    <location>
        <begin position="37"/>
        <end position="47"/>
    </location>
</feature>
<accession>A0A9P5PCZ4</accession>
<gene>
    <name evidence="3" type="ORF">BDP27DRAFT_1338776</name>
</gene>
<dbReference type="AlphaFoldDB" id="A0A9P5PCZ4"/>